<protein>
    <recommendedName>
        <fullName evidence="3">fructose-bisphosphatase</fullName>
        <ecNumber evidence="3">3.1.3.11</ecNumber>
    </recommendedName>
</protein>
<dbReference type="InterPro" id="IPR000760">
    <property type="entry name" value="Inositol_monophosphatase-like"/>
</dbReference>
<sequence length="252" mass="27967">MDERDALRISREIAGEVRKAIASMPLRERVKDVGMGKDGTPTKAADRVAEDAALEILRKERVTVVTEESGVLGEGDVFVALDPLDGTFNATRGIPVYSVSLCFSYSDKLKDAFFGYVYNLATGDEYYADSSGAYRNGERIEVSDAEELYCNAIIYYPDRKFPFKRMRIFGSAATELCFFADGSFDCFLDIRPGKMLRIYDAAAGVFIAEKAGGKVTELDGESLGNKKFDMQERLNIVAANEKLHPKLLELIK</sequence>
<dbReference type="Gene3D" id="3.30.540.10">
    <property type="entry name" value="Fructose-1,6-Bisphosphatase, subunit A, domain 1"/>
    <property type="match status" value="1"/>
</dbReference>
<keyword evidence="4 9" id="KW-0479">Metal-binding</keyword>
<dbReference type="EC" id="3.1.3.11" evidence="3"/>
<dbReference type="PRINTS" id="PR00377">
    <property type="entry name" value="IMPHPHTASES"/>
</dbReference>
<feature type="binding site" evidence="9">
    <location>
        <position position="85"/>
    </location>
    <ligand>
        <name>Mg(2+)</name>
        <dbReference type="ChEBI" id="CHEBI:18420"/>
        <label>1</label>
        <note>catalytic</note>
    </ligand>
</feature>
<evidence type="ECO:0000256" key="1">
    <source>
        <dbReference type="ARBA" id="ARBA00001273"/>
    </source>
</evidence>
<accession>A0A075WH94</accession>
<keyword evidence="5 10" id="KW-0378">Hydrolase</keyword>
<dbReference type="Proteomes" id="UP000028501">
    <property type="component" value="Chromosome"/>
</dbReference>
<dbReference type="Pfam" id="PF00459">
    <property type="entry name" value="Inositol_P"/>
    <property type="match status" value="1"/>
</dbReference>
<evidence type="ECO:0000256" key="2">
    <source>
        <dbReference type="ARBA" id="ARBA00001946"/>
    </source>
</evidence>
<evidence type="ECO:0000256" key="8">
    <source>
        <dbReference type="ARBA" id="ARBA00038103"/>
    </source>
</evidence>
<dbReference type="SMR" id="A0A075WH94"/>
<dbReference type="GO" id="GO:0042132">
    <property type="term" value="F:fructose 1,6-bisphosphate 1-phosphatase activity"/>
    <property type="evidence" value="ECO:0007669"/>
    <property type="project" value="UniProtKB-EC"/>
</dbReference>
<dbReference type="AlphaFoldDB" id="A0A075WH94"/>
<dbReference type="EMBL" id="CP006577">
    <property type="protein sequence ID" value="AIG99361.1"/>
    <property type="molecule type" value="Genomic_DNA"/>
</dbReference>
<evidence type="ECO:0000313" key="11">
    <source>
        <dbReference type="Proteomes" id="UP000028501"/>
    </source>
</evidence>
<evidence type="ECO:0000256" key="6">
    <source>
        <dbReference type="ARBA" id="ARBA00022842"/>
    </source>
</evidence>
<proteinExistence type="inferred from homology"/>
<organism evidence="10 11">
    <name type="scientific">Archaeoglobus fulgidus DSM 8774</name>
    <dbReference type="NCBI Taxonomy" id="1344584"/>
    <lineage>
        <taxon>Archaea</taxon>
        <taxon>Methanobacteriati</taxon>
        <taxon>Methanobacteriota</taxon>
        <taxon>Archaeoglobi</taxon>
        <taxon>Archaeoglobales</taxon>
        <taxon>Archaeoglobaceae</taxon>
        <taxon>Archaeoglobus</taxon>
    </lineage>
</organism>
<dbReference type="PANTHER" id="PTHR20854:SF4">
    <property type="entry name" value="INOSITOL-1-MONOPHOSPHATASE-RELATED"/>
    <property type="match status" value="1"/>
</dbReference>
<dbReference type="PROSITE" id="PS00630">
    <property type="entry name" value="IMP_2"/>
    <property type="match status" value="1"/>
</dbReference>
<dbReference type="GO" id="GO:0008934">
    <property type="term" value="F:inositol monophosphate 1-phosphatase activity"/>
    <property type="evidence" value="ECO:0007669"/>
    <property type="project" value="TreeGrafter"/>
</dbReference>
<dbReference type="HOGENOM" id="CLU_044118_5_0_2"/>
<name>A0A075WH94_ARCFL</name>
<feature type="binding site" evidence="9">
    <location>
        <position position="67"/>
    </location>
    <ligand>
        <name>Mg(2+)</name>
        <dbReference type="ChEBI" id="CHEBI:18420"/>
        <label>1</label>
        <note>catalytic</note>
    </ligand>
</feature>
<keyword evidence="7" id="KW-0119">Carbohydrate metabolism</keyword>
<comment type="similarity">
    <text evidence="8">Belongs to the inositol monophosphatase superfamily. FBPase class 4 family.</text>
</comment>
<feature type="binding site" evidence="9">
    <location>
        <position position="82"/>
    </location>
    <ligand>
        <name>Mg(2+)</name>
        <dbReference type="ChEBI" id="CHEBI:18420"/>
        <label>1</label>
        <note>catalytic</note>
    </ligand>
</feature>
<dbReference type="GO" id="GO:0006020">
    <property type="term" value="P:inositol metabolic process"/>
    <property type="evidence" value="ECO:0007669"/>
    <property type="project" value="TreeGrafter"/>
</dbReference>
<evidence type="ECO:0000256" key="3">
    <source>
        <dbReference type="ARBA" id="ARBA00013093"/>
    </source>
</evidence>
<dbReference type="GO" id="GO:0046872">
    <property type="term" value="F:metal ion binding"/>
    <property type="evidence" value="ECO:0007669"/>
    <property type="project" value="UniProtKB-KW"/>
</dbReference>
<comment type="cofactor">
    <cofactor evidence="2 9">
        <name>Mg(2+)</name>
        <dbReference type="ChEBI" id="CHEBI:18420"/>
    </cofactor>
</comment>
<evidence type="ECO:0000256" key="9">
    <source>
        <dbReference type="PIRSR" id="PIRSR600760-2"/>
    </source>
</evidence>
<gene>
    <name evidence="10" type="ORF">AFULGI_00026550</name>
</gene>
<feature type="binding site" evidence="9">
    <location>
        <position position="200"/>
    </location>
    <ligand>
        <name>Mg(2+)</name>
        <dbReference type="ChEBI" id="CHEBI:18420"/>
        <label>1</label>
        <note>catalytic</note>
    </ligand>
</feature>
<dbReference type="GO" id="GO:0046854">
    <property type="term" value="P:phosphatidylinositol phosphate biosynthetic process"/>
    <property type="evidence" value="ECO:0007669"/>
    <property type="project" value="InterPro"/>
</dbReference>
<dbReference type="RefSeq" id="WP_010879859.1">
    <property type="nucleotide sequence ID" value="NZ_CP006577.1"/>
</dbReference>
<dbReference type="PANTHER" id="PTHR20854">
    <property type="entry name" value="INOSITOL MONOPHOSPHATASE"/>
    <property type="match status" value="1"/>
</dbReference>
<evidence type="ECO:0000313" key="10">
    <source>
        <dbReference type="EMBL" id="AIG99361.1"/>
    </source>
</evidence>
<dbReference type="GO" id="GO:0007165">
    <property type="term" value="P:signal transduction"/>
    <property type="evidence" value="ECO:0007669"/>
    <property type="project" value="TreeGrafter"/>
</dbReference>
<dbReference type="FunFam" id="3.40.190.80:FF:000020">
    <property type="entry name" value="Fructose-1,6-bisphosphatase/inositol-1-monophosphatase"/>
    <property type="match status" value="1"/>
</dbReference>
<dbReference type="Gene3D" id="3.40.190.80">
    <property type="match status" value="1"/>
</dbReference>
<dbReference type="KEGG" id="afg:AFULGI_00026550"/>
<evidence type="ECO:0000256" key="7">
    <source>
        <dbReference type="ARBA" id="ARBA00023277"/>
    </source>
</evidence>
<dbReference type="SUPFAM" id="SSF56655">
    <property type="entry name" value="Carbohydrate phosphatase"/>
    <property type="match status" value="1"/>
</dbReference>
<dbReference type="GeneID" id="24796117"/>
<keyword evidence="6 9" id="KW-0460">Magnesium</keyword>
<evidence type="ECO:0000256" key="4">
    <source>
        <dbReference type="ARBA" id="ARBA00022723"/>
    </source>
</evidence>
<dbReference type="InterPro" id="IPR020550">
    <property type="entry name" value="Inositol_monophosphatase_CS"/>
</dbReference>
<reference evidence="10 11" key="1">
    <citation type="submission" date="2013-07" db="EMBL/GenBank/DDBJ databases">
        <title>Genome of Archaeoglobus fulgidus.</title>
        <authorList>
            <person name="Fiebig A."/>
            <person name="Birkeland N.-K."/>
        </authorList>
    </citation>
    <scope>NUCLEOTIDE SEQUENCE [LARGE SCALE GENOMIC DNA]</scope>
    <source>
        <strain evidence="10 11">DSM 8774</strain>
    </source>
</reference>
<evidence type="ECO:0000256" key="5">
    <source>
        <dbReference type="ARBA" id="ARBA00022801"/>
    </source>
</evidence>
<feature type="binding site" evidence="9">
    <location>
        <position position="84"/>
    </location>
    <ligand>
        <name>Mg(2+)</name>
        <dbReference type="ChEBI" id="CHEBI:18420"/>
        <label>1</label>
        <note>catalytic</note>
    </ligand>
</feature>
<comment type="catalytic activity">
    <reaction evidence="1">
        <text>beta-D-fructose 1,6-bisphosphate + H2O = beta-D-fructose 6-phosphate + phosphate</text>
        <dbReference type="Rhea" id="RHEA:11064"/>
        <dbReference type="ChEBI" id="CHEBI:15377"/>
        <dbReference type="ChEBI" id="CHEBI:32966"/>
        <dbReference type="ChEBI" id="CHEBI:43474"/>
        <dbReference type="ChEBI" id="CHEBI:57634"/>
        <dbReference type="EC" id="3.1.3.11"/>
    </reaction>
</comment>